<evidence type="ECO:0000313" key="2">
    <source>
        <dbReference type="Proteomes" id="UP000676776"/>
    </source>
</evidence>
<accession>A0ABS3T3C0</accession>
<sequence length="283" mass="32305">MKHTVLIVTIFLLLCSCSTIKLNSYGKIGEKSYQKIKTQAEFVHLKITEHRTSALTNVDEENNISSESFDPSGLIIEQIVKIPDYLGKIIKDRKKKYTQTYTARNTVPFKTGVIDNDTGDSIALPKLELTRTIFTNAKETNNKSAMRIQFDAIPIDDSLFVFSLKDIKSSYTKAKTTEKYPYVNLLIEIKGTYYSLVNGKIKEQAQDANTIIVPVRNHTDTKELFKNSKIYSDLFKIDGLKTIEVKITEINPYHLKLEELESNLSANQEDINNLLQRLKELLN</sequence>
<protein>
    <recommendedName>
        <fullName evidence="3">Lipoprotein</fullName>
    </recommendedName>
</protein>
<dbReference type="RefSeq" id="WP_208153185.1">
    <property type="nucleotide sequence ID" value="NZ_JAGEVF010000003.1"/>
</dbReference>
<proteinExistence type="predicted"/>
<gene>
    <name evidence="1" type="ORF">J4050_05765</name>
</gene>
<dbReference type="EMBL" id="JAGEVF010000003">
    <property type="protein sequence ID" value="MBO3116245.1"/>
    <property type="molecule type" value="Genomic_DNA"/>
</dbReference>
<evidence type="ECO:0000313" key="1">
    <source>
        <dbReference type="EMBL" id="MBO3116245.1"/>
    </source>
</evidence>
<dbReference type="Proteomes" id="UP000676776">
    <property type="component" value="Unassembled WGS sequence"/>
</dbReference>
<evidence type="ECO:0008006" key="3">
    <source>
        <dbReference type="Google" id="ProtNLM"/>
    </source>
</evidence>
<organism evidence="1 2">
    <name type="scientific">Winogradskyella pelagia</name>
    <dbReference type="NCBI Taxonomy" id="2819984"/>
    <lineage>
        <taxon>Bacteria</taxon>
        <taxon>Pseudomonadati</taxon>
        <taxon>Bacteroidota</taxon>
        <taxon>Flavobacteriia</taxon>
        <taxon>Flavobacteriales</taxon>
        <taxon>Flavobacteriaceae</taxon>
        <taxon>Winogradskyella</taxon>
    </lineage>
</organism>
<keyword evidence="2" id="KW-1185">Reference proteome</keyword>
<comment type="caution">
    <text evidence="1">The sequence shown here is derived from an EMBL/GenBank/DDBJ whole genome shotgun (WGS) entry which is preliminary data.</text>
</comment>
<dbReference type="PROSITE" id="PS51257">
    <property type="entry name" value="PROKAR_LIPOPROTEIN"/>
    <property type="match status" value="1"/>
</dbReference>
<reference evidence="1 2" key="1">
    <citation type="submission" date="2021-03" db="EMBL/GenBank/DDBJ databases">
        <title>Winogradskyella sp. nov., isolated from costal sediment.</title>
        <authorList>
            <person name="Gao C."/>
        </authorList>
    </citation>
    <scope>NUCLEOTIDE SEQUENCE [LARGE SCALE GENOMIC DNA]</scope>
    <source>
        <strain evidence="1 2">DF17</strain>
    </source>
</reference>
<name>A0ABS3T3C0_9FLAO</name>